<dbReference type="RefSeq" id="WP_208739956.1">
    <property type="nucleotide sequence ID" value="NZ_CP024915.1"/>
</dbReference>
<organism evidence="1 2">
    <name type="scientific">Arthrobacter agilis</name>
    <dbReference type="NCBI Taxonomy" id="37921"/>
    <lineage>
        <taxon>Bacteria</taxon>
        <taxon>Bacillati</taxon>
        <taxon>Actinomycetota</taxon>
        <taxon>Actinomycetes</taxon>
        <taxon>Micrococcales</taxon>
        <taxon>Micrococcaceae</taxon>
        <taxon>Arthrobacter</taxon>
    </lineage>
</organism>
<proteinExistence type="predicted"/>
<dbReference type="Gene3D" id="2.30.110.10">
    <property type="entry name" value="Electron Transport, Fmn-binding Protein, Chain A"/>
    <property type="match status" value="1"/>
</dbReference>
<dbReference type="Proteomes" id="UP000239187">
    <property type="component" value="Chromosome"/>
</dbReference>
<dbReference type="InterPro" id="IPR012349">
    <property type="entry name" value="Split_barrel_FMN-bd"/>
</dbReference>
<dbReference type="PIRSF" id="PIRSF010372">
    <property type="entry name" value="PaiB"/>
    <property type="match status" value="1"/>
</dbReference>
<dbReference type="PANTHER" id="PTHR35802">
    <property type="entry name" value="PROTEASE SYNTHASE AND SPORULATION PROTEIN PAI 2"/>
    <property type="match status" value="1"/>
</dbReference>
<dbReference type="InterPro" id="IPR007396">
    <property type="entry name" value="TR_PAI2-type"/>
</dbReference>
<sequence>MRHTPHFVLSDVGEVKRLVRENPWATIVSSPAGGLVASHYPVMLEETSDDSISIISHVGRPDEQLHDLGNHEVLVIIQGPHGYISPGWYPEDQIIPTWNHVTAHLYGKPEILSDEENFRVLGKLVDTFEAVMPEPSALALDPEGSRRVARGTVGIRLRVTRFDARLKLSQDKAPAVVERIVDELEHGEHYANPALAREMRRTWHG</sequence>
<protein>
    <submittedName>
        <fullName evidence="1">Transcriptional regulator</fullName>
    </submittedName>
</protein>
<reference evidence="1 2" key="1">
    <citation type="submission" date="2017-11" db="EMBL/GenBank/DDBJ databases">
        <title>Draft genome of Arthrobacter agilis strain UMCV2, a plant growth-promoting rhizobacterium and biocontrol capacity of phytopathogenic fungi.</title>
        <authorList>
            <person name="Martinez-Camara R."/>
            <person name="Santoyo G."/>
            <person name="Moreno-Hagelsieb G."/>
            <person name="Valencia-Cantero E."/>
        </authorList>
    </citation>
    <scope>NUCLEOTIDE SEQUENCE [LARGE SCALE GENOMIC DNA]</scope>
    <source>
        <strain evidence="1 2">UMCV2</strain>
    </source>
</reference>
<dbReference type="PANTHER" id="PTHR35802:SF1">
    <property type="entry name" value="PROTEASE SYNTHASE AND SPORULATION PROTEIN PAI 2"/>
    <property type="match status" value="1"/>
</dbReference>
<dbReference type="Pfam" id="PF04299">
    <property type="entry name" value="FMN_bind_2"/>
    <property type="match status" value="1"/>
</dbReference>
<dbReference type="EMBL" id="CP024915">
    <property type="protein sequence ID" value="AUZ89451.1"/>
    <property type="molecule type" value="Genomic_DNA"/>
</dbReference>
<evidence type="ECO:0000313" key="1">
    <source>
        <dbReference type="EMBL" id="AUZ89451.1"/>
    </source>
</evidence>
<evidence type="ECO:0000313" key="2">
    <source>
        <dbReference type="Proteomes" id="UP000239187"/>
    </source>
</evidence>
<dbReference type="AlphaFoldDB" id="A0A2L0UJL7"/>
<name>A0A2L0UJL7_9MICC</name>
<accession>A0A2L0UJL7</accession>
<gene>
    <name evidence="1" type="ORF">CVO76_14875</name>
</gene>
<dbReference type="SUPFAM" id="SSF50475">
    <property type="entry name" value="FMN-binding split barrel"/>
    <property type="match status" value="1"/>
</dbReference>